<feature type="region of interest" description="Disordered" evidence="1">
    <location>
        <begin position="362"/>
        <end position="401"/>
    </location>
</feature>
<evidence type="ECO:0000256" key="1">
    <source>
        <dbReference type="SAM" id="MobiDB-lite"/>
    </source>
</evidence>
<feature type="compositionally biased region" description="Low complexity" evidence="1">
    <location>
        <begin position="27"/>
        <end position="36"/>
    </location>
</feature>
<name>A0ABD3PB93_9STRA</name>
<accession>A0ABD3PB93</accession>
<evidence type="ECO:0000313" key="2">
    <source>
        <dbReference type="EMBL" id="KAL3784426.1"/>
    </source>
</evidence>
<evidence type="ECO:0000313" key="3">
    <source>
        <dbReference type="Proteomes" id="UP001530315"/>
    </source>
</evidence>
<dbReference type="InterPro" id="IPR011604">
    <property type="entry name" value="PDDEXK-like_dom_sf"/>
</dbReference>
<feature type="region of interest" description="Disordered" evidence="1">
    <location>
        <begin position="1"/>
        <end position="100"/>
    </location>
</feature>
<feature type="compositionally biased region" description="Basic residues" evidence="1">
    <location>
        <begin position="368"/>
        <end position="383"/>
    </location>
</feature>
<keyword evidence="3" id="KW-1185">Reference proteome</keyword>
<comment type="caution">
    <text evidence="2">The sequence shown here is derived from an EMBL/GenBank/DDBJ whole genome shotgun (WGS) entry which is preliminary data.</text>
</comment>
<sequence>MTALALVPSQVPGASHIRARRRKDDASSSSSSSSSSGVFHCRAGGCDDDSEAGDHVVYAAATPASSGGGSSPTSSSSSAGGGSHRDGGGGKKISIPKTGNMPDVHWRAISMSHLRSHPNFRPLPPPSMIRSLPTREHVRYFRQDSWQWDYLHAGRCTTSQCSSALGFLEPRAADFLGIPKSLQRGGGAGAWDRLRQVPGGDLSLEGLEGALCEQRGPSALDDERVWSWRPGSRESERLWKTAASMRVGAAARTKPFPFAAKYIPSLTRDDLCRRKLRVSEHHHASSPSPIRTRMQWGNAQEATSILTALNYFCGVDNRTVIREVGMCGAMFDDELDDPLLRGGENRRVLEVKNHCPFVWNRISPTRNGQRHHPNNDRRRKQRVERKQQHARETDGRRGDDGNRLPRHFLIRDFELERRIPPVYLPQLMMEMLCVGNSVNLDKPPESTSPICTSAIMVRQTATRGAILLRLRRDEGWINEMKYWLGQFQMEYVRTDKIPDDNFFWDDDPGSRYRRFLSRTKDLRQLFLGRRSRQPI</sequence>
<feature type="compositionally biased region" description="Basic and acidic residues" evidence="1">
    <location>
        <begin position="384"/>
        <end position="401"/>
    </location>
</feature>
<gene>
    <name evidence="2" type="ORF">ACHAW5_006532</name>
</gene>
<dbReference type="EMBL" id="JALLAZ020000929">
    <property type="protein sequence ID" value="KAL3784426.1"/>
    <property type="molecule type" value="Genomic_DNA"/>
</dbReference>
<dbReference type="Gene3D" id="3.90.320.10">
    <property type="match status" value="1"/>
</dbReference>
<dbReference type="InterPro" id="IPR051703">
    <property type="entry name" value="NF-kappa-B_Signaling_Reg"/>
</dbReference>
<dbReference type="AlphaFoldDB" id="A0ABD3PB93"/>
<proteinExistence type="predicted"/>
<organism evidence="2 3">
    <name type="scientific">Stephanodiscus triporus</name>
    <dbReference type="NCBI Taxonomy" id="2934178"/>
    <lineage>
        <taxon>Eukaryota</taxon>
        <taxon>Sar</taxon>
        <taxon>Stramenopiles</taxon>
        <taxon>Ochrophyta</taxon>
        <taxon>Bacillariophyta</taxon>
        <taxon>Coscinodiscophyceae</taxon>
        <taxon>Thalassiosirophycidae</taxon>
        <taxon>Stephanodiscales</taxon>
        <taxon>Stephanodiscaceae</taxon>
        <taxon>Stephanodiscus</taxon>
    </lineage>
</organism>
<dbReference type="Proteomes" id="UP001530315">
    <property type="component" value="Unassembled WGS sequence"/>
</dbReference>
<dbReference type="PANTHER" id="PTHR46609:SF6">
    <property type="entry name" value="EXONUCLEASE, PHAGE-TYPE_RECB, C-TERMINAL DOMAIN-CONTAINING PROTEIN-RELATED"/>
    <property type="match status" value="1"/>
</dbReference>
<protein>
    <submittedName>
        <fullName evidence="2">Uncharacterized protein</fullName>
    </submittedName>
</protein>
<dbReference type="PANTHER" id="PTHR46609">
    <property type="entry name" value="EXONUCLEASE, PHAGE-TYPE/RECB, C-TERMINAL DOMAIN-CONTAINING PROTEIN"/>
    <property type="match status" value="1"/>
</dbReference>
<reference evidence="2 3" key="1">
    <citation type="submission" date="2024-10" db="EMBL/GenBank/DDBJ databases">
        <title>Updated reference genomes for cyclostephanoid diatoms.</title>
        <authorList>
            <person name="Roberts W.R."/>
            <person name="Alverson A.J."/>
        </authorList>
    </citation>
    <scope>NUCLEOTIDE SEQUENCE [LARGE SCALE GENOMIC DNA]</scope>
    <source>
        <strain evidence="2 3">AJA276-08</strain>
    </source>
</reference>